<dbReference type="InterPro" id="IPR006143">
    <property type="entry name" value="RND_pump_MFP"/>
</dbReference>
<reference evidence="10" key="1">
    <citation type="journal article" date="2019" name="Int. J. Syst. Evol. Microbiol.">
        <title>The Global Catalogue of Microorganisms (GCM) 10K type strain sequencing project: providing services to taxonomists for standard genome sequencing and annotation.</title>
        <authorList>
            <consortium name="The Broad Institute Genomics Platform"/>
            <consortium name="The Broad Institute Genome Sequencing Center for Infectious Disease"/>
            <person name="Wu L."/>
            <person name="Ma J."/>
        </authorList>
    </citation>
    <scope>NUCLEOTIDE SEQUENCE [LARGE SCALE GENOMIC DNA]</scope>
    <source>
        <strain evidence="10">CGMCC 1.15053</strain>
    </source>
</reference>
<dbReference type="InterPro" id="IPR058792">
    <property type="entry name" value="Beta-barrel_RND_2"/>
</dbReference>
<dbReference type="Gene3D" id="2.40.30.170">
    <property type="match status" value="1"/>
</dbReference>
<protein>
    <submittedName>
        <fullName evidence="9">Efflux RND transporter periplasmic adaptor subunit</fullName>
    </submittedName>
</protein>
<feature type="compositionally biased region" description="Gly residues" evidence="5">
    <location>
        <begin position="446"/>
        <end position="463"/>
    </location>
</feature>
<evidence type="ECO:0000256" key="4">
    <source>
        <dbReference type="SAM" id="Coils"/>
    </source>
</evidence>
<gene>
    <name evidence="9" type="ORF">ACFPQ6_00425</name>
</gene>
<dbReference type="SUPFAM" id="SSF111369">
    <property type="entry name" value="HlyD-like secretion proteins"/>
    <property type="match status" value="1"/>
</dbReference>
<feature type="compositionally biased region" description="Low complexity" evidence="5">
    <location>
        <begin position="426"/>
        <end position="445"/>
    </location>
</feature>
<keyword evidence="6" id="KW-0472">Membrane</keyword>
<comment type="caution">
    <text evidence="9">The sequence shown here is derived from an EMBL/GenBank/DDBJ whole genome shotgun (WGS) entry which is preliminary data.</text>
</comment>
<dbReference type="InterPro" id="IPR058627">
    <property type="entry name" value="MdtA-like_C"/>
</dbReference>
<dbReference type="PANTHER" id="PTHR32347">
    <property type="entry name" value="EFFLUX SYSTEM COMPONENT YKNX-RELATED"/>
    <property type="match status" value="1"/>
</dbReference>
<dbReference type="Gene3D" id="1.10.287.470">
    <property type="entry name" value="Helix hairpin bin"/>
    <property type="match status" value="1"/>
</dbReference>
<keyword evidence="10" id="KW-1185">Reference proteome</keyword>
<comment type="subcellular location">
    <subcellularLocation>
        <location evidence="1">Cell envelope</location>
    </subcellularLocation>
</comment>
<evidence type="ECO:0000313" key="9">
    <source>
        <dbReference type="EMBL" id="MFC5846761.1"/>
    </source>
</evidence>
<organism evidence="9 10">
    <name type="scientific">Deinococcus petrolearius</name>
    <dbReference type="NCBI Taxonomy" id="1751295"/>
    <lineage>
        <taxon>Bacteria</taxon>
        <taxon>Thermotogati</taxon>
        <taxon>Deinococcota</taxon>
        <taxon>Deinococci</taxon>
        <taxon>Deinococcales</taxon>
        <taxon>Deinococcaceae</taxon>
        <taxon>Deinococcus</taxon>
    </lineage>
</organism>
<evidence type="ECO:0000256" key="3">
    <source>
        <dbReference type="ARBA" id="ARBA00023054"/>
    </source>
</evidence>
<dbReference type="Gene3D" id="2.40.420.20">
    <property type="match status" value="1"/>
</dbReference>
<feature type="domain" description="Multidrug resistance protein MdtA-like C-terminal permuted SH3" evidence="8">
    <location>
        <begin position="369"/>
        <end position="428"/>
    </location>
</feature>
<evidence type="ECO:0000313" key="10">
    <source>
        <dbReference type="Proteomes" id="UP001595979"/>
    </source>
</evidence>
<comment type="similarity">
    <text evidence="2">Belongs to the membrane fusion protein (MFP) (TC 8.A.1) family.</text>
</comment>
<feature type="domain" description="CusB-like beta-barrel" evidence="7">
    <location>
        <begin position="290"/>
        <end position="362"/>
    </location>
</feature>
<dbReference type="EMBL" id="JBHSOH010000002">
    <property type="protein sequence ID" value="MFC5846761.1"/>
    <property type="molecule type" value="Genomic_DNA"/>
</dbReference>
<keyword evidence="6" id="KW-0812">Transmembrane</keyword>
<dbReference type="Pfam" id="PF25954">
    <property type="entry name" value="Beta-barrel_RND_2"/>
    <property type="match status" value="1"/>
</dbReference>
<evidence type="ECO:0000259" key="8">
    <source>
        <dbReference type="Pfam" id="PF25967"/>
    </source>
</evidence>
<evidence type="ECO:0000259" key="7">
    <source>
        <dbReference type="Pfam" id="PF25954"/>
    </source>
</evidence>
<dbReference type="Proteomes" id="UP001595979">
    <property type="component" value="Unassembled WGS sequence"/>
</dbReference>
<feature type="region of interest" description="Disordered" evidence="5">
    <location>
        <begin position="417"/>
        <end position="463"/>
    </location>
</feature>
<name>A0ABW1DGG5_9DEIO</name>
<dbReference type="NCBIfam" id="TIGR01730">
    <property type="entry name" value="RND_mfp"/>
    <property type="match status" value="1"/>
</dbReference>
<dbReference type="RefSeq" id="WP_380045110.1">
    <property type="nucleotide sequence ID" value="NZ_JBHSOH010000002.1"/>
</dbReference>
<keyword evidence="3 4" id="KW-0175">Coiled coil</keyword>
<feature type="transmembrane region" description="Helical" evidence="6">
    <location>
        <begin position="18"/>
        <end position="37"/>
    </location>
</feature>
<evidence type="ECO:0000256" key="5">
    <source>
        <dbReference type="SAM" id="MobiDB-lite"/>
    </source>
</evidence>
<evidence type="ECO:0000256" key="2">
    <source>
        <dbReference type="ARBA" id="ARBA00009477"/>
    </source>
</evidence>
<keyword evidence="6" id="KW-1133">Transmembrane helix</keyword>
<evidence type="ECO:0000256" key="6">
    <source>
        <dbReference type="SAM" id="Phobius"/>
    </source>
</evidence>
<accession>A0ABW1DGG5</accession>
<proteinExistence type="inferred from homology"/>
<feature type="coiled-coil region" evidence="4">
    <location>
        <begin position="117"/>
        <end position="176"/>
    </location>
</feature>
<sequence>MTTTPAPARRARPARRRVWPWVIAGLLLAGGAGGLLWERHTRAQASAEAAPTSTTQAAQPGTVRVSVSGPGTLEAGATRTVGADLTATVGALPAVGERVTKGQLLTTLSSSDVAQDVQTARLNLQKAQATLDAARASQASGAASRQSSVTQAAGSLTQAQATLNDAERALQAQRQLAAIGAASAQAVADAQSAVTKAQLSLQSAQASLASARTQAQTGGSSDTQTLRGNEIAVQQARASLQTAEDAQAKLKVYAPITGVVSTVSATQGTVVTSGASILTVIDDSVLGLPVQVDETQISGVEVGQTAEVTLDAFADQTFSGKVTRVSPGATQSSGISVFTATVELSNADGKLRSGMTAEAEIIQSEDRGLLIPSKAIQTVRSRSYVEVPDTDGDGQPERVRVQTGATDGTNTVITEGLESGQDVIVPGTARRAASSTSTGSSTRQSQGGGQGGPPGGGFGGGLP</sequence>
<dbReference type="InterPro" id="IPR050465">
    <property type="entry name" value="UPF0194_transport"/>
</dbReference>
<evidence type="ECO:0000256" key="1">
    <source>
        <dbReference type="ARBA" id="ARBA00004196"/>
    </source>
</evidence>
<dbReference type="Pfam" id="PF25967">
    <property type="entry name" value="RND-MFP_C"/>
    <property type="match status" value="1"/>
</dbReference>